<organism evidence="2 3">
    <name type="scientific">Araneus ventricosus</name>
    <name type="common">Orbweaver spider</name>
    <name type="synonym">Epeira ventricosa</name>
    <dbReference type="NCBI Taxonomy" id="182803"/>
    <lineage>
        <taxon>Eukaryota</taxon>
        <taxon>Metazoa</taxon>
        <taxon>Ecdysozoa</taxon>
        <taxon>Arthropoda</taxon>
        <taxon>Chelicerata</taxon>
        <taxon>Arachnida</taxon>
        <taxon>Araneae</taxon>
        <taxon>Araneomorphae</taxon>
        <taxon>Entelegynae</taxon>
        <taxon>Araneoidea</taxon>
        <taxon>Araneidae</taxon>
        <taxon>Araneus</taxon>
    </lineage>
</organism>
<comment type="caution">
    <text evidence="2">The sequence shown here is derived from an EMBL/GenBank/DDBJ whole genome shotgun (WGS) entry which is preliminary data.</text>
</comment>
<gene>
    <name evidence="2" type="ORF">AVEN_24029_1</name>
</gene>
<accession>A0A4Y2VLF8</accession>
<dbReference type="Proteomes" id="UP000499080">
    <property type="component" value="Unassembled WGS sequence"/>
</dbReference>
<evidence type="ECO:0000313" key="3">
    <source>
        <dbReference type="Proteomes" id="UP000499080"/>
    </source>
</evidence>
<dbReference type="EMBL" id="BGPR01049213">
    <property type="protein sequence ID" value="GBO26193.1"/>
    <property type="molecule type" value="Genomic_DNA"/>
</dbReference>
<evidence type="ECO:0000313" key="2">
    <source>
        <dbReference type="EMBL" id="GBO26193.1"/>
    </source>
</evidence>
<dbReference type="AlphaFoldDB" id="A0A4Y2VLF8"/>
<proteinExistence type="predicted"/>
<keyword evidence="3" id="KW-1185">Reference proteome</keyword>
<name>A0A4Y2VLF8_ARAVE</name>
<evidence type="ECO:0000256" key="1">
    <source>
        <dbReference type="SAM" id="MobiDB-lite"/>
    </source>
</evidence>
<feature type="region of interest" description="Disordered" evidence="1">
    <location>
        <begin position="15"/>
        <end position="37"/>
    </location>
</feature>
<protein>
    <submittedName>
        <fullName evidence="2">Uncharacterized protein</fullName>
    </submittedName>
</protein>
<reference evidence="2 3" key="1">
    <citation type="journal article" date="2019" name="Sci. Rep.">
        <title>Orb-weaving spider Araneus ventricosus genome elucidates the spidroin gene catalogue.</title>
        <authorList>
            <person name="Kono N."/>
            <person name="Nakamura H."/>
            <person name="Ohtoshi R."/>
            <person name="Moran D.A.P."/>
            <person name="Shinohara A."/>
            <person name="Yoshida Y."/>
            <person name="Fujiwara M."/>
            <person name="Mori M."/>
            <person name="Tomita M."/>
            <person name="Arakawa K."/>
        </authorList>
    </citation>
    <scope>NUCLEOTIDE SEQUENCE [LARGE SCALE GENOMIC DNA]</scope>
</reference>
<sequence>MPIYGPAQWRTGEVASLPDGKRGPLNRRQFGPPNSPVPKAHVLGIYCRRNLTSRTAGGRIPTQDVYAITTARRNCTEVSVQSTYFDLPIIYRCFSRMLQPSHKPSGYWNRVARRCKVEPQYSLRFFVSFGSPGKTEGIASLCAERMRFLYI</sequence>